<dbReference type="InterPro" id="IPR035961">
    <property type="entry name" value="Rhabdovirus_nucleoprotein-like"/>
</dbReference>
<dbReference type="Pfam" id="PF00945">
    <property type="entry name" value="Rhabdo_ncap"/>
    <property type="match status" value="1"/>
</dbReference>
<gene>
    <name evidence="7" type="ORF">AaeL_AAEL004959</name>
</gene>
<dbReference type="GO" id="GO:1990904">
    <property type="term" value="C:ribonucleoprotein complex"/>
    <property type="evidence" value="ECO:0007669"/>
    <property type="project" value="UniProtKB-KW"/>
</dbReference>
<dbReference type="PhylomeDB" id="Q17BH2"/>
<dbReference type="InterPro" id="IPR023331">
    <property type="entry name" value="Rhabdovirus_ncapsid_C"/>
</dbReference>
<dbReference type="EMBL" id="CH477321">
    <property type="protein sequence ID" value="EAT43638.1"/>
    <property type="molecule type" value="Genomic_DNA"/>
</dbReference>
<organism evidence="7 8">
    <name type="scientific">Aedes aegypti</name>
    <name type="common">Yellowfever mosquito</name>
    <name type="synonym">Culex aegypti</name>
    <dbReference type="NCBI Taxonomy" id="7159"/>
    <lineage>
        <taxon>Eukaryota</taxon>
        <taxon>Metazoa</taxon>
        <taxon>Ecdysozoa</taxon>
        <taxon>Arthropoda</taxon>
        <taxon>Hexapoda</taxon>
        <taxon>Insecta</taxon>
        <taxon>Pterygota</taxon>
        <taxon>Neoptera</taxon>
        <taxon>Endopterygota</taxon>
        <taxon>Diptera</taxon>
        <taxon>Nematocera</taxon>
        <taxon>Culicoidea</taxon>
        <taxon>Culicidae</taxon>
        <taxon>Culicinae</taxon>
        <taxon>Aedini</taxon>
        <taxon>Aedes</taxon>
        <taxon>Stegomyia</taxon>
    </lineage>
</organism>
<dbReference type="Gene3D" id="1.10.3570.10">
    <property type="entry name" value="Rhabdovirus nucleocapsid protein like domain"/>
    <property type="match status" value="1"/>
</dbReference>
<keyword evidence="5" id="KW-0687">Ribonucleoprotein</keyword>
<evidence type="ECO:0000256" key="4">
    <source>
        <dbReference type="ARBA" id="ARBA00023200"/>
    </source>
</evidence>
<dbReference type="HOGENOM" id="CLU_046588_0_0_1"/>
<dbReference type="GO" id="GO:0030430">
    <property type="term" value="C:host cell cytoplasm"/>
    <property type="evidence" value="ECO:0007669"/>
    <property type="project" value="UniProtKB-SubCell"/>
</dbReference>
<evidence type="ECO:0000256" key="3">
    <source>
        <dbReference type="ARBA" id="ARBA00022884"/>
    </source>
</evidence>
<dbReference type="InterPro" id="IPR023330">
    <property type="entry name" value="Rhabdovirus_ncapsid_N"/>
</dbReference>
<dbReference type="OMA" id="YPSEWFA"/>
<reference evidence="7" key="2">
    <citation type="journal article" date="2007" name="Science">
        <title>Genome sequence of Aedes aegypti, a major arbovirus vector.</title>
        <authorList>
            <person name="Nene V."/>
            <person name="Wortman J.R."/>
            <person name="Lawson D."/>
            <person name="Haas B."/>
            <person name="Kodira C."/>
            <person name="Tu Z.J."/>
            <person name="Loftus B."/>
            <person name="Xi Z."/>
            <person name="Megy K."/>
            <person name="Grabherr M."/>
            <person name="Ren Q."/>
            <person name="Zdobnov E.M."/>
            <person name="Lobo N.F."/>
            <person name="Campbell K.S."/>
            <person name="Brown S.E."/>
            <person name="Bonaldo M.F."/>
            <person name="Zhu J."/>
            <person name="Sinkins S.P."/>
            <person name="Hogenkamp D.G."/>
            <person name="Amedeo P."/>
            <person name="Arensburger P."/>
            <person name="Atkinson P.W."/>
            <person name="Bidwell S."/>
            <person name="Biedler J."/>
            <person name="Birney E."/>
            <person name="Bruggner R.V."/>
            <person name="Costas J."/>
            <person name="Coy M.R."/>
            <person name="Crabtree J."/>
            <person name="Crawford M."/>
            <person name="Debruyn B."/>
            <person name="Decaprio D."/>
            <person name="Eiglmeier K."/>
            <person name="Eisenstadt E."/>
            <person name="El-Dorry H."/>
            <person name="Gelbart W.M."/>
            <person name="Gomes S.L."/>
            <person name="Hammond M."/>
            <person name="Hannick L.I."/>
            <person name="Hogan J.R."/>
            <person name="Holmes M.H."/>
            <person name="Jaffe D."/>
            <person name="Johnston J.S."/>
            <person name="Kennedy R.C."/>
            <person name="Koo H."/>
            <person name="Kravitz S."/>
            <person name="Kriventseva E.V."/>
            <person name="Kulp D."/>
            <person name="Labutti K."/>
            <person name="Lee E."/>
            <person name="Li S."/>
            <person name="Lovin D.D."/>
            <person name="Mao C."/>
            <person name="Mauceli E."/>
            <person name="Menck C.F."/>
            <person name="Miller J.R."/>
            <person name="Montgomery P."/>
            <person name="Mori A."/>
            <person name="Nascimento A.L."/>
            <person name="Naveira H.F."/>
            <person name="Nusbaum C."/>
            <person name="O'leary S."/>
            <person name="Orvis J."/>
            <person name="Pertea M."/>
            <person name="Quesneville H."/>
            <person name="Reidenbach K.R."/>
            <person name="Rogers Y.H."/>
            <person name="Roth C.W."/>
            <person name="Schneider J.R."/>
            <person name="Schatz M."/>
            <person name="Shumway M."/>
            <person name="Stanke M."/>
            <person name="Stinson E.O."/>
            <person name="Tubio J.M."/>
            <person name="Vanzee J.P."/>
            <person name="Verjovski-Almeida S."/>
            <person name="Werner D."/>
            <person name="White O."/>
            <person name="Wyder S."/>
            <person name="Zeng Q."/>
            <person name="Zhao Q."/>
            <person name="Zhao Y."/>
            <person name="Hill C.A."/>
            <person name="Raikhel A.S."/>
            <person name="Soares M.B."/>
            <person name="Knudson D.L."/>
            <person name="Lee N.H."/>
            <person name="Galagan J."/>
            <person name="Salzberg S.L."/>
            <person name="Paulsen I.T."/>
            <person name="Dimopoulos G."/>
            <person name="Collins F.H."/>
            <person name="Birren B."/>
            <person name="Fraser-Liggett C.M."/>
            <person name="Severson D.W."/>
        </authorList>
    </citation>
    <scope>NUCLEOTIDE SEQUENCE [LARGE SCALE GENOMIC DNA]</scope>
    <source>
        <strain evidence="7">Liverpool</strain>
    </source>
</reference>
<dbReference type="eggNOG" id="ENOG502SSPV">
    <property type="taxonomic scope" value="Eukaryota"/>
</dbReference>
<evidence type="ECO:0000256" key="1">
    <source>
        <dbReference type="ARBA" id="ARBA00004192"/>
    </source>
</evidence>
<evidence type="ECO:0000259" key="6">
    <source>
        <dbReference type="Pfam" id="PF00945"/>
    </source>
</evidence>
<dbReference type="AlphaFoldDB" id="Q17BH2"/>
<comment type="subcellular location">
    <subcellularLocation>
        <location evidence="1">Host cytoplasm</location>
    </subcellularLocation>
    <subcellularLocation>
        <location evidence="2">Virion</location>
    </subcellularLocation>
</comment>
<keyword evidence="4" id="KW-1035">Host cytoplasm</keyword>
<reference evidence="7" key="1">
    <citation type="submission" date="2005-10" db="EMBL/GenBank/DDBJ databases">
        <authorList>
            <person name="Loftus B.J."/>
            <person name="Nene V.M."/>
            <person name="Hannick L.I."/>
            <person name="Bidwell S."/>
            <person name="Haas B."/>
            <person name="Amedeo P."/>
            <person name="Orvis J."/>
            <person name="Wortman J.R."/>
            <person name="White O.R."/>
            <person name="Salzberg S."/>
            <person name="Shumway M."/>
            <person name="Koo H."/>
            <person name="Zhao Y."/>
            <person name="Holmes M."/>
            <person name="Miller J."/>
            <person name="Schatz M."/>
            <person name="Pop M."/>
            <person name="Pai G."/>
            <person name="Utterback T."/>
            <person name="Rogers Y.-H."/>
            <person name="Kravitz S."/>
            <person name="Fraser C.M."/>
        </authorList>
    </citation>
    <scope>NUCLEOTIDE SEQUENCE</scope>
    <source>
        <strain evidence="7">Liverpool</strain>
    </source>
</reference>
<reference evidence="7" key="3">
    <citation type="submission" date="2012-09" db="EMBL/GenBank/DDBJ databases">
        <authorList>
            <consortium name="VectorBase"/>
        </authorList>
    </citation>
    <scope>NUCLEOTIDE SEQUENCE</scope>
    <source>
        <strain evidence="7">Liverpool</strain>
    </source>
</reference>
<dbReference type="SUPFAM" id="SSF140809">
    <property type="entry name" value="Rhabdovirus nucleoprotein-like"/>
    <property type="match status" value="1"/>
</dbReference>
<sequence>MAANPDLDLAVAPTRRGRADGFRIENYQLEDGQEATYTSTYFADNPNVGPTVRIPRSLPGETLETLIGAILGAGQNVIDVGLAIRYMWLCFERITGRLDAAWVTHGEAVGAVGAEVTPSNLLHYVEAEEGEPYAGGNPGNAGQWLRALALVLSPIRLNSQLRREYLDALTVRYKATLEEFAGMRINDSPGTFALQHAAWNQNTNFLRLSAALDMFLFKFKDHEYSKLWFSTVTCRFRDCAGIGDLRFILKILGLNLTEFSQWIWTASIADDLKRILRPNEEIDKRDSFTPYTASMRLCSKSPYFATANPNLHIFVHAIGCANLRIRSINSQMVGDVNLADTVANAAVLNYVRGSRYNLQPEFYRQGSSMAPDAARAVIEVQSASGSLDLEMSEGGVLEGMQRAVEPADTYPHT</sequence>
<dbReference type="VEuPathDB" id="VectorBase:AAEL026552"/>
<evidence type="ECO:0000313" key="7">
    <source>
        <dbReference type="EMBL" id="EAT43638.1"/>
    </source>
</evidence>
<evidence type="ECO:0000313" key="8">
    <source>
        <dbReference type="Proteomes" id="UP000682892"/>
    </source>
</evidence>
<dbReference type="PaxDb" id="7159-AAEL004959-PA"/>
<evidence type="ECO:0000256" key="5">
    <source>
        <dbReference type="ARBA" id="ARBA00023274"/>
    </source>
</evidence>
<keyword evidence="3" id="KW-0694">RNA-binding</keyword>
<evidence type="ECO:0000256" key="2">
    <source>
        <dbReference type="ARBA" id="ARBA00004328"/>
    </source>
</evidence>
<name>Q17BH2_AEDAE</name>
<dbReference type="Proteomes" id="UP000682892">
    <property type="component" value="Unassembled WGS sequence"/>
</dbReference>
<dbReference type="GO" id="GO:0003723">
    <property type="term" value="F:RNA binding"/>
    <property type="evidence" value="ECO:0007669"/>
    <property type="project" value="UniProtKB-KW"/>
</dbReference>
<protein>
    <submittedName>
        <fullName evidence="7">AAEL004959-PA</fullName>
    </submittedName>
</protein>
<accession>Q17BH2</accession>
<proteinExistence type="predicted"/>
<dbReference type="InterPro" id="IPR000448">
    <property type="entry name" value="Rhabdo_ncapsid"/>
</dbReference>
<feature type="domain" description="Rhabdovirus nucleocapsid" evidence="6">
    <location>
        <begin position="34"/>
        <end position="375"/>
    </location>
</feature>
<dbReference type="Gene3D" id="1.10.3610.10">
    <property type="entry name" value="Nucleoprotein"/>
    <property type="match status" value="1"/>
</dbReference>